<reference evidence="2 3" key="1">
    <citation type="submission" date="2024-09" db="EMBL/GenBank/DDBJ databases">
        <authorList>
            <person name="Sun Q."/>
            <person name="Mori K."/>
        </authorList>
    </citation>
    <scope>NUCLEOTIDE SEQUENCE [LARGE SCALE GENOMIC DNA]</scope>
    <source>
        <strain evidence="2 3">TBRC 4575</strain>
    </source>
</reference>
<feature type="transmembrane region" description="Helical" evidence="1">
    <location>
        <begin position="73"/>
        <end position="96"/>
    </location>
</feature>
<feature type="transmembrane region" description="Helical" evidence="1">
    <location>
        <begin position="50"/>
        <end position="67"/>
    </location>
</feature>
<evidence type="ECO:0000256" key="1">
    <source>
        <dbReference type="SAM" id="Phobius"/>
    </source>
</evidence>
<organism evidence="2 3">
    <name type="scientific">Lactiplantibacillus plajomi</name>
    <dbReference type="NCBI Taxonomy" id="1457217"/>
    <lineage>
        <taxon>Bacteria</taxon>
        <taxon>Bacillati</taxon>
        <taxon>Bacillota</taxon>
        <taxon>Bacilli</taxon>
        <taxon>Lactobacillales</taxon>
        <taxon>Lactobacillaceae</taxon>
        <taxon>Lactiplantibacillus</taxon>
    </lineage>
</organism>
<keyword evidence="1" id="KW-0812">Transmembrane</keyword>
<dbReference type="RefSeq" id="WP_137645864.1">
    <property type="nucleotide sequence ID" value="NZ_BAABRM010000026.1"/>
</dbReference>
<keyword evidence="1" id="KW-1133">Transmembrane helix</keyword>
<sequence>MLYHLKHNRFWLWKALETYGLGVYFLIKQNTFVFEPPRPSLLDIFDDPPVIFILAVIGTFALVYSLWNVNFSYYKPVMTGLLTFAWLFFMVAFGLHDFAIQRYVSFESMYAFFVLASTIFEIVMGDD</sequence>
<evidence type="ECO:0000313" key="2">
    <source>
        <dbReference type="EMBL" id="MFC0423099.1"/>
    </source>
</evidence>
<dbReference type="Proteomes" id="UP001589855">
    <property type="component" value="Unassembled WGS sequence"/>
</dbReference>
<proteinExistence type="predicted"/>
<dbReference type="EMBL" id="JBHLUK010000014">
    <property type="protein sequence ID" value="MFC0423099.1"/>
    <property type="molecule type" value="Genomic_DNA"/>
</dbReference>
<accession>A0ABV6K0V2</accession>
<keyword evidence="3" id="KW-1185">Reference proteome</keyword>
<name>A0ABV6K0V2_9LACO</name>
<protein>
    <recommendedName>
        <fullName evidence="4">Integral membrane protein</fullName>
    </recommendedName>
</protein>
<evidence type="ECO:0008006" key="4">
    <source>
        <dbReference type="Google" id="ProtNLM"/>
    </source>
</evidence>
<evidence type="ECO:0000313" key="3">
    <source>
        <dbReference type="Proteomes" id="UP001589855"/>
    </source>
</evidence>
<feature type="transmembrane region" description="Helical" evidence="1">
    <location>
        <begin position="108"/>
        <end position="125"/>
    </location>
</feature>
<gene>
    <name evidence="2" type="ORF">ACFFGS_02890</name>
</gene>
<keyword evidence="1" id="KW-0472">Membrane</keyword>
<comment type="caution">
    <text evidence="2">The sequence shown here is derived from an EMBL/GenBank/DDBJ whole genome shotgun (WGS) entry which is preliminary data.</text>
</comment>